<dbReference type="EMBL" id="JAOEET010000056">
    <property type="protein sequence ID" value="MDH0569004.1"/>
    <property type="molecule type" value="Genomic_DNA"/>
</dbReference>
<keyword evidence="2 8" id="KW-0812">Transmembrane</keyword>
<evidence type="ECO:0000256" key="8">
    <source>
        <dbReference type="SAM" id="Phobius"/>
    </source>
</evidence>
<dbReference type="FunFam" id="1.10.287.950:FF:000001">
    <property type="entry name" value="Methyl-accepting chemotaxis sensory transducer"/>
    <property type="match status" value="1"/>
</dbReference>
<protein>
    <submittedName>
        <fullName evidence="11">Methyl-accepting chemotaxis protein</fullName>
    </submittedName>
</protein>
<comment type="caution">
    <text evidence="11">The sequence shown here is derived from an EMBL/GenBank/DDBJ whole genome shotgun (WGS) entry which is preliminary data.</text>
</comment>
<organism evidence="11 12">
    <name type="scientific">Ectopseudomonas oleovorans</name>
    <name type="common">Pseudomonas oleovorans</name>
    <dbReference type="NCBI Taxonomy" id="301"/>
    <lineage>
        <taxon>Bacteria</taxon>
        <taxon>Pseudomonadati</taxon>
        <taxon>Pseudomonadota</taxon>
        <taxon>Gammaproteobacteria</taxon>
        <taxon>Pseudomonadales</taxon>
        <taxon>Pseudomonadaceae</taxon>
        <taxon>Ectopseudomonas</taxon>
    </lineage>
</organism>
<feature type="domain" description="HAMP" evidence="10">
    <location>
        <begin position="330"/>
        <end position="382"/>
    </location>
</feature>
<evidence type="ECO:0000256" key="1">
    <source>
        <dbReference type="ARBA" id="ARBA00004141"/>
    </source>
</evidence>
<keyword evidence="4 8" id="KW-0472">Membrane</keyword>
<dbReference type="RefSeq" id="WP_257597561.1">
    <property type="nucleotide sequence ID" value="NZ_JANKBU010000011.1"/>
</dbReference>
<evidence type="ECO:0000256" key="5">
    <source>
        <dbReference type="ARBA" id="ARBA00023224"/>
    </source>
</evidence>
<dbReference type="Pfam" id="PF17201">
    <property type="entry name" value="Cache_3-Cache_2"/>
    <property type="match status" value="1"/>
</dbReference>
<evidence type="ECO:0000259" key="10">
    <source>
        <dbReference type="PROSITE" id="PS50885"/>
    </source>
</evidence>
<dbReference type="GO" id="GO:0007165">
    <property type="term" value="P:signal transduction"/>
    <property type="evidence" value="ECO:0007669"/>
    <property type="project" value="UniProtKB-KW"/>
</dbReference>
<dbReference type="SUPFAM" id="SSF103190">
    <property type="entry name" value="Sensory domain-like"/>
    <property type="match status" value="1"/>
</dbReference>
<comment type="subcellular location">
    <subcellularLocation>
        <location evidence="1">Membrane</location>
        <topology evidence="1">Multi-pass membrane protein</topology>
    </subcellularLocation>
</comment>
<dbReference type="GO" id="GO:0016020">
    <property type="term" value="C:membrane"/>
    <property type="evidence" value="ECO:0007669"/>
    <property type="project" value="UniProtKB-SubCell"/>
</dbReference>
<dbReference type="SMART" id="SM00304">
    <property type="entry name" value="HAMP"/>
    <property type="match status" value="1"/>
</dbReference>
<dbReference type="Pfam" id="PF00672">
    <property type="entry name" value="HAMP"/>
    <property type="match status" value="1"/>
</dbReference>
<dbReference type="AlphaFoldDB" id="A0AB35L1S6"/>
<dbReference type="InterPro" id="IPR003660">
    <property type="entry name" value="HAMP_dom"/>
</dbReference>
<dbReference type="CDD" id="cd06225">
    <property type="entry name" value="HAMP"/>
    <property type="match status" value="1"/>
</dbReference>
<evidence type="ECO:0000256" key="6">
    <source>
        <dbReference type="ARBA" id="ARBA00029447"/>
    </source>
</evidence>
<proteinExistence type="inferred from homology"/>
<reference evidence="11" key="1">
    <citation type="submission" date="2022-09" db="EMBL/GenBank/DDBJ databases">
        <title>Intensive care unit water sources are persistently colonized with multi-drug resistant bacteria and are the site of extensive horizontal gene transfer of antibiotic resistance genes.</title>
        <authorList>
            <person name="Diorio-Toth L."/>
        </authorList>
    </citation>
    <scope>NUCLEOTIDE SEQUENCE</scope>
    <source>
        <strain evidence="11">GD04000</strain>
    </source>
</reference>
<dbReference type="SMART" id="SM00283">
    <property type="entry name" value="MA"/>
    <property type="match status" value="1"/>
</dbReference>
<dbReference type="GO" id="GO:0006935">
    <property type="term" value="P:chemotaxis"/>
    <property type="evidence" value="ECO:0007669"/>
    <property type="project" value="UniProtKB-ARBA"/>
</dbReference>
<dbReference type="InterPro" id="IPR004089">
    <property type="entry name" value="MCPsignal_dom"/>
</dbReference>
<evidence type="ECO:0000313" key="11">
    <source>
        <dbReference type="EMBL" id="MDH0569004.1"/>
    </source>
</evidence>
<feature type="domain" description="Methyl-accepting transducer" evidence="9">
    <location>
        <begin position="387"/>
        <end position="623"/>
    </location>
</feature>
<keyword evidence="3 8" id="KW-1133">Transmembrane helix</keyword>
<evidence type="ECO:0000259" key="9">
    <source>
        <dbReference type="PROSITE" id="PS50111"/>
    </source>
</evidence>
<dbReference type="CDD" id="cd11386">
    <property type="entry name" value="MCP_signal"/>
    <property type="match status" value="1"/>
</dbReference>
<dbReference type="PANTHER" id="PTHR32089:SF112">
    <property type="entry name" value="LYSOZYME-LIKE PROTEIN-RELATED"/>
    <property type="match status" value="1"/>
</dbReference>
<evidence type="ECO:0000256" key="3">
    <source>
        <dbReference type="ARBA" id="ARBA00022989"/>
    </source>
</evidence>
<dbReference type="Proteomes" id="UP001159292">
    <property type="component" value="Unassembled WGS sequence"/>
</dbReference>
<dbReference type="CDD" id="cd18774">
    <property type="entry name" value="PDC2_HK_sensor"/>
    <property type="match status" value="1"/>
</dbReference>
<gene>
    <name evidence="11" type="ORF">N7671_17690</name>
</gene>
<sequence length="658" mass="70575">MNPPRSRIALQLAAMLALVLVLLISVSTLFALRSLNEANLVTREKHLGSEAGLLADQLETFHGSLRESTQRLAGLFEQRFSIGLQVRSEERVSVGSLQTPALYLGATRLNNEFTEVDDFTRMTAGVATVFVRDGSEFIRITTSLTKHDGTRALGTALDHQHPAYQRLLAGQNYVGRALLFDRNYMTQYTPVRDGRGQIIAVLFVGFDYTDAQTLQLNKLSAFRIGNTGSLAVLDEHGKWLVKPAGTGALETLPAALSERIARPGEGGFWTDAGQTFYSVAMPFAGGPWTVLASMPREEIQAVTWRVGTQLAMGSAITLLLAVIAVVWLLRRKLKPLGDLVRQAQALGAGDLGARMAQSSDDEIGELARSFNHMGEALAAMVAGIRSAAQDVSARSQALSTLSRDAYQGIDQQSGEISSMAGAVEEFSATSQNIADNMRNTERLASANAEQTRIGRTSMDQASEALVQIAEALEQTSTVINGLGQRSQEIGGIVSVITAIADQTNLLALNAAIEAARAGEQGRGFAVVADEVRNLAGRTREATNEISTMIGSIQSETSSAIATMEHGRQLMQDGLERNAKVAAVLAQISEQSAEAGEQFAAITTATSEQSSTATVLSANLQSIAQANGEQREVVANLADTARELDRLAAQLRQEVERFR</sequence>
<evidence type="ECO:0000256" key="2">
    <source>
        <dbReference type="ARBA" id="ARBA00022692"/>
    </source>
</evidence>
<dbReference type="Pfam" id="PF00015">
    <property type="entry name" value="MCPsignal"/>
    <property type="match status" value="1"/>
</dbReference>
<dbReference type="PANTHER" id="PTHR32089">
    <property type="entry name" value="METHYL-ACCEPTING CHEMOTAXIS PROTEIN MCPB"/>
    <property type="match status" value="1"/>
</dbReference>
<name>A0AB35L1S6_ECTOL</name>
<dbReference type="PROSITE" id="PS50111">
    <property type="entry name" value="CHEMOTAXIS_TRANSDUC_2"/>
    <property type="match status" value="1"/>
</dbReference>
<evidence type="ECO:0000256" key="7">
    <source>
        <dbReference type="PROSITE-ProRule" id="PRU00284"/>
    </source>
</evidence>
<feature type="transmembrane region" description="Helical" evidence="8">
    <location>
        <begin position="310"/>
        <end position="329"/>
    </location>
</feature>
<evidence type="ECO:0000313" key="12">
    <source>
        <dbReference type="Proteomes" id="UP001159292"/>
    </source>
</evidence>
<dbReference type="PROSITE" id="PS50885">
    <property type="entry name" value="HAMP"/>
    <property type="match status" value="1"/>
</dbReference>
<dbReference type="InterPro" id="IPR029151">
    <property type="entry name" value="Sensor-like_sf"/>
</dbReference>
<comment type="similarity">
    <text evidence="6">Belongs to the methyl-accepting chemotaxis (MCP) protein family.</text>
</comment>
<accession>A0AB35L1S6</accession>
<evidence type="ECO:0000256" key="4">
    <source>
        <dbReference type="ARBA" id="ARBA00023136"/>
    </source>
</evidence>
<keyword evidence="5 7" id="KW-0807">Transducer</keyword>
<dbReference type="SUPFAM" id="SSF58104">
    <property type="entry name" value="Methyl-accepting chemotaxis protein (MCP) signaling domain"/>
    <property type="match status" value="1"/>
</dbReference>
<dbReference type="Gene3D" id="1.10.287.950">
    <property type="entry name" value="Methyl-accepting chemotaxis protein"/>
    <property type="match status" value="1"/>
</dbReference>
<dbReference type="InterPro" id="IPR033462">
    <property type="entry name" value="Cache_3-Cache_2"/>
</dbReference>